<dbReference type="Proteomes" id="UP000050794">
    <property type="component" value="Unassembled WGS sequence"/>
</dbReference>
<sequence>LPNQGGPGLAVPPYFTPGGPGPVLPNQANVVSCYVTSLSAIPEWHGQLRCNVAQCHSGMAWSVAV</sequence>
<name>A0A183URC9_TOXCA</name>
<proteinExistence type="predicted"/>
<evidence type="ECO:0000313" key="1">
    <source>
        <dbReference type="Proteomes" id="UP000050794"/>
    </source>
</evidence>
<dbReference type="WBParaSite" id="TCNE_0001104901-mRNA-1">
    <property type="protein sequence ID" value="TCNE_0001104901-mRNA-1"/>
    <property type="gene ID" value="TCNE_0001104901"/>
</dbReference>
<evidence type="ECO:0000313" key="2">
    <source>
        <dbReference type="WBParaSite" id="TCNE_0001104901-mRNA-1"/>
    </source>
</evidence>
<protein>
    <submittedName>
        <fullName evidence="2">ZP domain-containing protein</fullName>
    </submittedName>
</protein>
<reference evidence="2" key="1">
    <citation type="submission" date="2016-06" db="UniProtKB">
        <authorList>
            <consortium name="WormBaseParasite"/>
        </authorList>
    </citation>
    <scope>IDENTIFICATION</scope>
</reference>
<accession>A0A183URC9</accession>
<organism evidence="1 2">
    <name type="scientific">Toxocara canis</name>
    <name type="common">Canine roundworm</name>
    <dbReference type="NCBI Taxonomy" id="6265"/>
    <lineage>
        <taxon>Eukaryota</taxon>
        <taxon>Metazoa</taxon>
        <taxon>Ecdysozoa</taxon>
        <taxon>Nematoda</taxon>
        <taxon>Chromadorea</taxon>
        <taxon>Rhabditida</taxon>
        <taxon>Spirurina</taxon>
        <taxon>Ascaridomorpha</taxon>
        <taxon>Ascaridoidea</taxon>
        <taxon>Toxocaridae</taxon>
        <taxon>Toxocara</taxon>
    </lineage>
</organism>
<keyword evidence="1" id="KW-1185">Reference proteome</keyword>
<dbReference type="AlphaFoldDB" id="A0A183URC9"/>